<dbReference type="PRINTS" id="PR00344">
    <property type="entry name" value="BCTRLSENSOR"/>
</dbReference>
<dbReference type="AlphaFoldDB" id="A0AA48KDF2"/>
<evidence type="ECO:0000256" key="2">
    <source>
        <dbReference type="ARBA" id="ARBA00012438"/>
    </source>
</evidence>
<evidence type="ECO:0000313" key="10">
    <source>
        <dbReference type="EMBL" id="BDU78141.1"/>
    </source>
</evidence>
<dbReference type="InterPro" id="IPR003594">
    <property type="entry name" value="HATPase_dom"/>
</dbReference>
<reference evidence="10" key="1">
    <citation type="journal article" date="2023" name="Int. J. Syst. Evol. Microbiol.">
        <title>Mesoterricola silvestris gen. nov., sp. nov., Mesoterricola sediminis sp. nov., Geothrix oryzae sp. nov., Geothrix edaphica sp. nov., Geothrix rubra sp. nov., and Geothrix limicola sp. nov., six novel members of Acidobacteriota isolated from soils.</title>
        <authorList>
            <person name="Itoh H."/>
            <person name="Sugisawa Y."/>
            <person name="Mise K."/>
            <person name="Xu Z."/>
            <person name="Kuniyasu M."/>
            <person name="Ushijima N."/>
            <person name="Kawano K."/>
            <person name="Kobayashi E."/>
            <person name="Shiratori Y."/>
            <person name="Masuda Y."/>
            <person name="Senoo K."/>
        </authorList>
    </citation>
    <scope>NUCLEOTIDE SEQUENCE</scope>
    <source>
        <strain evidence="10">W786</strain>
    </source>
</reference>
<dbReference type="PANTHER" id="PTHR43065">
    <property type="entry name" value="SENSOR HISTIDINE KINASE"/>
    <property type="match status" value="1"/>
</dbReference>
<evidence type="ECO:0000256" key="5">
    <source>
        <dbReference type="ARBA" id="ARBA00022777"/>
    </source>
</evidence>
<evidence type="ECO:0000313" key="11">
    <source>
        <dbReference type="Proteomes" id="UP001228113"/>
    </source>
</evidence>
<feature type="transmembrane region" description="Helical" evidence="8">
    <location>
        <begin position="62"/>
        <end position="84"/>
    </location>
</feature>
<feature type="transmembrane region" description="Helical" evidence="8">
    <location>
        <begin position="96"/>
        <end position="118"/>
    </location>
</feature>
<dbReference type="EC" id="2.7.13.3" evidence="2"/>
<feature type="transmembrane region" description="Helical" evidence="8">
    <location>
        <begin position="124"/>
        <end position="143"/>
    </location>
</feature>
<feature type="transmembrane region" description="Helical" evidence="8">
    <location>
        <begin position="6"/>
        <end position="26"/>
    </location>
</feature>
<proteinExistence type="predicted"/>
<evidence type="ECO:0000256" key="1">
    <source>
        <dbReference type="ARBA" id="ARBA00000085"/>
    </source>
</evidence>
<dbReference type="SUPFAM" id="SSF55874">
    <property type="entry name" value="ATPase domain of HSP90 chaperone/DNA topoisomerase II/histidine kinase"/>
    <property type="match status" value="1"/>
</dbReference>
<feature type="domain" description="Histidine kinase" evidence="9">
    <location>
        <begin position="255"/>
        <end position="480"/>
    </location>
</feature>
<evidence type="ECO:0000256" key="7">
    <source>
        <dbReference type="ARBA" id="ARBA00023012"/>
    </source>
</evidence>
<organism evidence="10 11">
    <name type="scientific">Mesoterricola sediminis</name>
    <dbReference type="NCBI Taxonomy" id="2927980"/>
    <lineage>
        <taxon>Bacteria</taxon>
        <taxon>Pseudomonadati</taxon>
        <taxon>Acidobacteriota</taxon>
        <taxon>Holophagae</taxon>
        <taxon>Holophagales</taxon>
        <taxon>Holophagaceae</taxon>
        <taxon>Mesoterricola</taxon>
    </lineage>
</organism>
<dbReference type="GO" id="GO:0000160">
    <property type="term" value="P:phosphorelay signal transduction system"/>
    <property type="evidence" value="ECO:0007669"/>
    <property type="project" value="UniProtKB-KW"/>
</dbReference>
<evidence type="ECO:0000256" key="4">
    <source>
        <dbReference type="ARBA" id="ARBA00022741"/>
    </source>
</evidence>
<dbReference type="Gene3D" id="1.10.287.130">
    <property type="match status" value="1"/>
</dbReference>
<dbReference type="InterPro" id="IPR036890">
    <property type="entry name" value="HATPase_C_sf"/>
</dbReference>
<keyword evidence="7" id="KW-0902">Two-component regulatory system</keyword>
<dbReference type="Pfam" id="PF02518">
    <property type="entry name" value="HATPase_c"/>
    <property type="match status" value="1"/>
</dbReference>
<accession>A0AA48KDF2</accession>
<feature type="transmembrane region" description="Helical" evidence="8">
    <location>
        <begin position="38"/>
        <end position="56"/>
    </location>
</feature>
<dbReference type="EMBL" id="AP027081">
    <property type="protein sequence ID" value="BDU78141.1"/>
    <property type="molecule type" value="Genomic_DNA"/>
</dbReference>
<dbReference type="Proteomes" id="UP001228113">
    <property type="component" value="Chromosome"/>
</dbReference>
<dbReference type="Gene3D" id="3.30.565.10">
    <property type="entry name" value="Histidine kinase-like ATPase, C-terminal domain"/>
    <property type="match status" value="1"/>
</dbReference>
<keyword evidence="8" id="KW-0472">Membrane</keyword>
<keyword evidence="11" id="KW-1185">Reference proteome</keyword>
<dbReference type="GO" id="GO:0004673">
    <property type="term" value="F:protein histidine kinase activity"/>
    <property type="evidence" value="ECO:0007669"/>
    <property type="project" value="UniProtKB-EC"/>
</dbReference>
<feature type="transmembrane region" description="Helical" evidence="8">
    <location>
        <begin position="187"/>
        <end position="211"/>
    </location>
</feature>
<dbReference type="InterPro" id="IPR005467">
    <property type="entry name" value="His_kinase_dom"/>
</dbReference>
<name>A0AA48KDF2_9BACT</name>
<sequence>MMHLDLPSLVFLQGLFILAQVTALAVQYRGSRAYAGTGWWLAGSTAFAAGFFFLIANHALGWWVLGVLGNPMLMVAHLGFLVGTLRFLERPDRLRWALAALGAAVAVYEVFLILFPSITLRTALVSAVIGGFDLATARALLGLQGRRIAQPARFTAIVFLAHGAFLLIVAGFTLVRTPIQTYHDYALVQRLVFVLPAVASTLWTFGFILLLNKRLDAERLDSQTQWRRTLQEKADLELRNQQLQKAESLARMAGAIAHHYNNRLQAVMTGLDLLETAAPGPAFERALAKTKRATEHASEMARHMLFYLGRASLDLASQDLSALCRPHLAAMEPTLPPQVHLRTLLPDPGPRVHANAEHLLVALANLAENALEAMGEAGGDLRVQVGQGPAAAIPAAHRFPVGWQPEAGDHAWLEVADAGVGIEPADMEKLCDPFYSTKFTGRGLGLAVVLGIAQAHGGGMTVTSRPGGGSAFRIHLPVAGEA</sequence>
<keyword evidence="8" id="KW-1133">Transmembrane helix</keyword>
<keyword evidence="6" id="KW-0067">ATP-binding</keyword>
<dbReference type="SMART" id="SM00387">
    <property type="entry name" value="HATPase_c"/>
    <property type="match status" value="1"/>
</dbReference>
<dbReference type="KEGG" id="msea:METESE_30990"/>
<feature type="transmembrane region" description="Helical" evidence="8">
    <location>
        <begin position="155"/>
        <end position="175"/>
    </location>
</feature>
<dbReference type="PROSITE" id="PS50109">
    <property type="entry name" value="HIS_KIN"/>
    <property type="match status" value="1"/>
</dbReference>
<evidence type="ECO:0000256" key="3">
    <source>
        <dbReference type="ARBA" id="ARBA00022679"/>
    </source>
</evidence>
<comment type="catalytic activity">
    <reaction evidence="1">
        <text>ATP + protein L-histidine = ADP + protein N-phospho-L-histidine.</text>
        <dbReference type="EC" id="2.7.13.3"/>
    </reaction>
</comment>
<dbReference type="PANTHER" id="PTHR43065:SF46">
    <property type="entry name" value="C4-DICARBOXYLATE TRANSPORT SENSOR PROTEIN DCTB"/>
    <property type="match status" value="1"/>
</dbReference>
<protein>
    <recommendedName>
        <fullName evidence="2">histidine kinase</fullName>
        <ecNumber evidence="2">2.7.13.3</ecNumber>
    </recommendedName>
</protein>
<dbReference type="GO" id="GO:0005524">
    <property type="term" value="F:ATP binding"/>
    <property type="evidence" value="ECO:0007669"/>
    <property type="project" value="UniProtKB-KW"/>
</dbReference>
<keyword evidence="4" id="KW-0547">Nucleotide-binding</keyword>
<evidence type="ECO:0000259" key="9">
    <source>
        <dbReference type="PROSITE" id="PS50109"/>
    </source>
</evidence>
<dbReference type="InterPro" id="IPR004358">
    <property type="entry name" value="Sig_transdc_His_kin-like_C"/>
</dbReference>
<evidence type="ECO:0000256" key="6">
    <source>
        <dbReference type="ARBA" id="ARBA00022840"/>
    </source>
</evidence>
<gene>
    <name evidence="10" type="ORF">METESE_30990</name>
</gene>
<keyword evidence="8" id="KW-0812">Transmembrane</keyword>
<keyword evidence="3" id="KW-0808">Transferase</keyword>
<keyword evidence="5" id="KW-0418">Kinase</keyword>
<evidence type="ECO:0000256" key="8">
    <source>
        <dbReference type="SAM" id="Phobius"/>
    </source>
</evidence>